<name>A0A5C2H1D1_9CAUD</name>
<accession>A0A5C2H1D1</accession>
<sequence>MKITYLKLEVHTELIPSDSDLKDIIYALQTKVKESEFIDGPKGNIIQRVFVKEMHQ</sequence>
<reference evidence="2" key="1">
    <citation type="submission" date="2019-07" db="EMBL/GenBank/DDBJ databases">
        <authorList>
            <person name="Cubo M.T."/>
            <person name="Espuny M.D.R."/>
            <person name="Balsanelli E."/>
        </authorList>
    </citation>
    <scope>NUCLEOTIDE SEQUENCE [LARGE SCALE GENOMIC DNA]</scope>
</reference>
<evidence type="ECO:0000313" key="2">
    <source>
        <dbReference type="Proteomes" id="UP000322838"/>
    </source>
</evidence>
<proteinExistence type="predicted"/>
<organism evidence="1 2">
    <name type="scientific">Sinorhizobium phage ort11</name>
    <dbReference type="NCBI Taxonomy" id="2599764"/>
    <lineage>
        <taxon>Viruses</taxon>
        <taxon>Duplodnaviria</taxon>
        <taxon>Heunggongvirae</taxon>
        <taxon>Uroviricota</taxon>
        <taxon>Caudoviricetes</taxon>
        <taxon>Schitoviridae</taxon>
        <taxon>Huelvavirus</taxon>
        <taxon>Huelvavirus ort11</taxon>
    </lineage>
</organism>
<protein>
    <submittedName>
        <fullName evidence="1">Uncharacterized protein</fullName>
    </submittedName>
</protein>
<keyword evidence="2" id="KW-1185">Reference proteome</keyword>
<gene>
    <name evidence="1" type="ORF">Smphiort11_036</name>
</gene>
<dbReference type="Proteomes" id="UP000322838">
    <property type="component" value="Segment"/>
</dbReference>
<dbReference type="EMBL" id="MN228696">
    <property type="protein sequence ID" value="QEP29834.1"/>
    <property type="molecule type" value="Genomic_DNA"/>
</dbReference>
<evidence type="ECO:0000313" key="1">
    <source>
        <dbReference type="EMBL" id="QEP29834.1"/>
    </source>
</evidence>